<evidence type="ECO:0000256" key="1">
    <source>
        <dbReference type="SAM" id="MobiDB-lite"/>
    </source>
</evidence>
<feature type="compositionally biased region" description="Basic and acidic residues" evidence="1">
    <location>
        <begin position="78"/>
        <end position="90"/>
    </location>
</feature>
<protein>
    <submittedName>
        <fullName evidence="2">Uncharacterized protein</fullName>
    </submittedName>
</protein>
<evidence type="ECO:0000313" key="2">
    <source>
        <dbReference type="EMBL" id="CZT02474.1"/>
    </source>
</evidence>
<accession>A0A1E1KWA6</accession>
<sequence>MNLPCRVKAVESAVGASKNEMVDVLISSQGIPKTAQEKQDEIEMAKKNLKSIYYSNHHTVVDSASKRQSNSTTGAEKAGNERRQSDWWYH</sequence>
<dbReference type="Proteomes" id="UP000178912">
    <property type="component" value="Unassembled WGS sequence"/>
</dbReference>
<feature type="region of interest" description="Disordered" evidence="1">
    <location>
        <begin position="60"/>
        <end position="90"/>
    </location>
</feature>
<proteinExistence type="predicted"/>
<organism evidence="2 3">
    <name type="scientific">Rhynchosporium agropyri</name>
    <dbReference type="NCBI Taxonomy" id="914238"/>
    <lineage>
        <taxon>Eukaryota</taxon>
        <taxon>Fungi</taxon>
        <taxon>Dikarya</taxon>
        <taxon>Ascomycota</taxon>
        <taxon>Pezizomycotina</taxon>
        <taxon>Leotiomycetes</taxon>
        <taxon>Helotiales</taxon>
        <taxon>Ploettnerulaceae</taxon>
        <taxon>Rhynchosporium</taxon>
    </lineage>
</organism>
<keyword evidence="3" id="KW-1185">Reference proteome</keyword>
<reference evidence="3" key="1">
    <citation type="submission" date="2016-03" db="EMBL/GenBank/DDBJ databases">
        <authorList>
            <person name="Guldener U."/>
        </authorList>
    </citation>
    <scope>NUCLEOTIDE SEQUENCE [LARGE SCALE GENOMIC DNA]</scope>
    <source>
        <strain evidence="3">04CH-RAC-A.6.1</strain>
    </source>
</reference>
<name>A0A1E1KWA6_9HELO</name>
<gene>
    <name evidence="2" type="ORF">RAG0_09625</name>
</gene>
<dbReference type="AlphaFoldDB" id="A0A1E1KWA6"/>
<evidence type="ECO:0000313" key="3">
    <source>
        <dbReference type="Proteomes" id="UP000178912"/>
    </source>
</evidence>
<dbReference type="EMBL" id="FJUX01000056">
    <property type="protein sequence ID" value="CZT02474.1"/>
    <property type="molecule type" value="Genomic_DNA"/>
</dbReference>